<evidence type="ECO:0000256" key="2">
    <source>
        <dbReference type="ARBA" id="ARBA00023054"/>
    </source>
</evidence>
<comment type="similarity">
    <text evidence="1">Belongs to the CCDC149 family.</text>
</comment>
<sequence>MKCKQLTQDLQAVLDEKEELVTARDQYRHKFERLNQQMNYVLRGDQPTLVDIDGIIMQNKYLQERIKQAEEEKAVTASALAKCKAQYYAERFPPWGFVTNLTMPSEKDLCYITNFLALLEKKRTKGGMRSSIASGLAVSAKQEQLLQNNPFLDHSSKSSNVVEFRNLVMTLLE</sequence>
<protein>
    <submittedName>
        <fullName evidence="4">Coiled-coil domain-containing protein 149</fullName>
    </submittedName>
</protein>
<evidence type="ECO:0000256" key="3">
    <source>
        <dbReference type="SAM" id="Coils"/>
    </source>
</evidence>
<evidence type="ECO:0000256" key="1">
    <source>
        <dbReference type="ARBA" id="ARBA00005872"/>
    </source>
</evidence>
<dbReference type="AlphaFoldDB" id="A0A087UYE1"/>
<dbReference type="EMBL" id="KK122275">
    <property type="protein sequence ID" value="KFM82380.1"/>
    <property type="molecule type" value="Genomic_DNA"/>
</dbReference>
<feature type="non-terminal residue" evidence="4">
    <location>
        <position position="173"/>
    </location>
</feature>
<reference evidence="4 5" key="1">
    <citation type="submission" date="2013-11" db="EMBL/GenBank/DDBJ databases">
        <title>Genome sequencing of Stegodyphus mimosarum.</title>
        <authorList>
            <person name="Bechsgaard J."/>
        </authorList>
    </citation>
    <scope>NUCLEOTIDE SEQUENCE [LARGE SCALE GENOMIC DNA]</scope>
</reference>
<keyword evidence="2 3" id="KW-0175">Coiled coil</keyword>
<dbReference type="Proteomes" id="UP000054359">
    <property type="component" value="Unassembled WGS sequence"/>
</dbReference>
<dbReference type="Pfam" id="PF09789">
    <property type="entry name" value="CC149"/>
    <property type="match status" value="1"/>
</dbReference>
<dbReference type="OrthoDB" id="5917629at2759"/>
<evidence type="ECO:0000313" key="4">
    <source>
        <dbReference type="EMBL" id="KFM82380.1"/>
    </source>
</evidence>
<dbReference type="InterPro" id="IPR019179">
    <property type="entry name" value="CC149"/>
</dbReference>
<gene>
    <name evidence="4" type="ORF">X975_03117</name>
</gene>
<name>A0A087UYE1_STEMI</name>
<feature type="coiled-coil region" evidence="3">
    <location>
        <begin position="3"/>
        <end position="86"/>
    </location>
</feature>
<dbReference type="PANTHER" id="PTHR21682">
    <property type="entry name" value="COILED-COIL DOMAIN-CONTAINING PROTEIN 149"/>
    <property type="match status" value="1"/>
</dbReference>
<keyword evidence="5" id="KW-1185">Reference proteome</keyword>
<accession>A0A087UYE1</accession>
<proteinExistence type="inferred from homology"/>
<evidence type="ECO:0000313" key="5">
    <source>
        <dbReference type="Proteomes" id="UP000054359"/>
    </source>
</evidence>
<organism evidence="4 5">
    <name type="scientific">Stegodyphus mimosarum</name>
    <name type="common">African social velvet spider</name>
    <dbReference type="NCBI Taxonomy" id="407821"/>
    <lineage>
        <taxon>Eukaryota</taxon>
        <taxon>Metazoa</taxon>
        <taxon>Ecdysozoa</taxon>
        <taxon>Arthropoda</taxon>
        <taxon>Chelicerata</taxon>
        <taxon>Arachnida</taxon>
        <taxon>Araneae</taxon>
        <taxon>Araneomorphae</taxon>
        <taxon>Entelegynae</taxon>
        <taxon>Eresoidea</taxon>
        <taxon>Eresidae</taxon>
        <taxon>Stegodyphus</taxon>
    </lineage>
</organism>
<dbReference type="PANTHER" id="PTHR21682:SF2">
    <property type="entry name" value="COILED-COIL DOMAIN-CONTAINING PROTEIN 149"/>
    <property type="match status" value="1"/>
</dbReference>